<dbReference type="Gene3D" id="3.40.50.720">
    <property type="entry name" value="NAD(P)-binding Rossmann-like Domain"/>
    <property type="match status" value="1"/>
</dbReference>
<dbReference type="InterPro" id="IPR036291">
    <property type="entry name" value="NAD(P)-bd_dom_sf"/>
</dbReference>
<dbReference type="Proteomes" id="UP000184462">
    <property type="component" value="Unassembled WGS sequence"/>
</dbReference>
<dbReference type="Pfam" id="PF10728">
    <property type="entry name" value="DUF2520"/>
    <property type="match status" value="1"/>
</dbReference>
<evidence type="ECO:0000313" key="3">
    <source>
        <dbReference type="EMBL" id="SHE40158.1"/>
    </source>
</evidence>
<evidence type="ECO:0000259" key="2">
    <source>
        <dbReference type="Pfam" id="PF10728"/>
    </source>
</evidence>
<dbReference type="InterPro" id="IPR028939">
    <property type="entry name" value="P5C_Rdtase_cat_N"/>
</dbReference>
<feature type="domain" description="DUF2520" evidence="2">
    <location>
        <begin position="125"/>
        <end position="248"/>
    </location>
</feature>
<organism evidence="3 4">
    <name type="scientific">Psychroflexus salarius</name>
    <dbReference type="NCBI Taxonomy" id="1155689"/>
    <lineage>
        <taxon>Bacteria</taxon>
        <taxon>Pseudomonadati</taxon>
        <taxon>Bacteroidota</taxon>
        <taxon>Flavobacteriia</taxon>
        <taxon>Flavobacteriales</taxon>
        <taxon>Flavobacteriaceae</taxon>
        <taxon>Psychroflexus</taxon>
    </lineage>
</organism>
<dbReference type="EMBL" id="FQTW01000001">
    <property type="protein sequence ID" value="SHE40158.1"/>
    <property type="molecule type" value="Genomic_DNA"/>
</dbReference>
<dbReference type="Pfam" id="PF03807">
    <property type="entry name" value="F420_oxidored"/>
    <property type="match status" value="1"/>
</dbReference>
<dbReference type="SUPFAM" id="SSF51735">
    <property type="entry name" value="NAD(P)-binding Rossmann-fold domains"/>
    <property type="match status" value="1"/>
</dbReference>
<dbReference type="InterPro" id="IPR008927">
    <property type="entry name" value="6-PGluconate_DH-like_C_sf"/>
</dbReference>
<name>A0A1M4T746_9FLAO</name>
<sequence>MKHISIIGTGNVAFHLSQAILKLDQWKLYQVYGRKPSATQEFKNDLALNDLQTVNDLNALGEVDIILCCISDNAIQEVISKLKLQTTLIAHTSGATALQNTAVNNAVLYPLQSFSKWKELNYQNIPFCIEADSERNLKLIKSLASHISTEVYHINSSQRLQLHLAAVFVNNFTNYMVKIGEDLCQQNNIDSSILQPLIIETFDKLKRMPATEAQTGPAKRQDHQSIEAHFNLLKNTNYQSLYQNISQHILNDYGKKL</sequence>
<dbReference type="AlphaFoldDB" id="A0A1M4T746"/>
<dbReference type="PANTHER" id="PTHR40459:SF1">
    <property type="entry name" value="CONSERVED HYPOTHETICAL ALANINE AND LEUCINE RICH PROTEIN"/>
    <property type="match status" value="1"/>
</dbReference>
<dbReference type="InterPro" id="IPR037108">
    <property type="entry name" value="TM1727-like_C_sf"/>
</dbReference>
<keyword evidence="4" id="KW-1185">Reference proteome</keyword>
<dbReference type="OrthoDB" id="9810755at2"/>
<protein>
    <submittedName>
        <fullName evidence="3">Predicted oxidoreductase, contains short-chain dehydrogenase (SDR) and DUF2520 domains</fullName>
    </submittedName>
</protein>
<evidence type="ECO:0000313" key="4">
    <source>
        <dbReference type="Proteomes" id="UP000184462"/>
    </source>
</evidence>
<reference evidence="3 4" key="1">
    <citation type="submission" date="2016-11" db="EMBL/GenBank/DDBJ databases">
        <authorList>
            <person name="Jaros S."/>
            <person name="Januszkiewicz K."/>
            <person name="Wedrychowicz H."/>
        </authorList>
    </citation>
    <scope>NUCLEOTIDE SEQUENCE [LARGE SCALE GENOMIC DNA]</scope>
    <source>
        <strain evidence="3 4">DSM 25661</strain>
    </source>
</reference>
<dbReference type="PANTHER" id="PTHR40459">
    <property type="entry name" value="CONSERVED HYPOTHETICAL ALANINE AND LEUCINE RICH PROTEIN"/>
    <property type="match status" value="1"/>
</dbReference>
<dbReference type="InterPro" id="IPR018931">
    <property type="entry name" value="DUF2520"/>
</dbReference>
<dbReference type="Gene3D" id="1.10.1040.20">
    <property type="entry name" value="ProC-like, C-terminal domain"/>
    <property type="match status" value="1"/>
</dbReference>
<evidence type="ECO:0000259" key="1">
    <source>
        <dbReference type="Pfam" id="PF03807"/>
    </source>
</evidence>
<dbReference type="RefSeq" id="WP_073191600.1">
    <property type="nucleotide sequence ID" value="NZ_FQTW01000001.1"/>
</dbReference>
<accession>A0A1M4T746</accession>
<proteinExistence type="predicted"/>
<dbReference type="SUPFAM" id="SSF48179">
    <property type="entry name" value="6-phosphogluconate dehydrogenase C-terminal domain-like"/>
    <property type="match status" value="1"/>
</dbReference>
<gene>
    <name evidence="3" type="ORF">SAMN05444278_101520</name>
</gene>
<feature type="domain" description="Pyrroline-5-carboxylate reductase catalytic N-terminal" evidence="1">
    <location>
        <begin position="4"/>
        <end position="85"/>
    </location>
</feature>
<dbReference type="STRING" id="1155689.SAMN05444278_101520"/>